<organism evidence="1">
    <name type="scientific">Eutreptiella gymnastica</name>
    <dbReference type="NCBI Taxonomy" id="73025"/>
    <lineage>
        <taxon>Eukaryota</taxon>
        <taxon>Discoba</taxon>
        <taxon>Euglenozoa</taxon>
        <taxon>Euglenida</taxon>
        <taxon>Spirocuta</taxon>
        <taxon>Euglenophyceae</taxon>
        <taxon>Eutreptiales</taxon>
        <taxon>Eutreptiaceae</taxon>
        <taxon>Eutreptiella</taxon>
    </lineage>
</organism>
<dbReference type="AlphaFoldDB" id="A0A7S4FTZ2"/>
<sequence>MQRSQDGDICSETLLEAQISNWARDWWLLGTTDLEPFQQASKQLCILESSCRSVRLGRFVSCNRVRTAYTPPPFTQATNTLNGLEHVACICASSVSTHPQNALIRLDGGCHPVAEAFAGALHGSILH</sequence>
<evidence type="ECO:0000313" key="1">
    <source>
        <dbReference type="EMBL" id="CAE0815631.1"/>
    </source>
</evidence>
<accession>A0A7S4FTZ2</accession>
<name>A0A7S4FTZ2_9EUGL</name>
<dbReference type="EMBL" id="HBJA01076275">
    <property type="protein sequence ID" value="CAE0815631.1"/>
    <property type="molecule type" value="Transcribed_RNA"/>
</dbReference>
<proteinExistence type="predicted"/>
<gene>
    <name evidence="1" type="ORF">EGYM00163_LOCUS26789</name>
</gene>
<protein>
    <submittedName>
        <fullName evidence="1">Uncharacterized protein</fullName>
    </submittedName>
</protein>
<reference evidence="1" key="1">
    <citation type="submission" date="2021-01" db="EMBL/GenBank/DDBJ databases">
        <authorList>
            <person name="Corre E."/>
            <person name="Pelletier E."/>
            <person name="Niang G."/>
            <person name="Scheremetjew M."/>
            <person name="Finn R."/>
            <person name="Kale V."/>
            <person name="Holt S."/>
            <person name="Cochrane G."/>
            <person name="Meng A."/>
            <person name="Brown T."/>
            <person name="Cohen L."/>
        </authorList>
    </citation>
    <scope>NUCLEOTIDE SEQUENCE</scope>
    <source>
        <strain evidence="1">CCMP1594</strain>
    </source>
</reference>